<dbReference type="InterPro" id="IPR011004">
    <property type="entry name" value="Trimer_LpxA-like_sf"/>
</dbReference>
<gene>
    <name evidence="1" type="primary">dapH_17</name>
    <name evidence="1" type="ORF">SDC9_56694</name>
</gene>
<accession>A0A644X7V2</accession>
<dbReference type="PANTHER" id="PTHR23416">
    <property type="entry name" value="SIALIC ACID SYNTHASE-RELATED"/>
    <property type="match status" value="1"/>
</dbReference>
<dbReference type="AlphaFoldDB" id="A0A644X7V2"/>
<proteinExistence type="predicted"/>
<name>A0A644X7V2_9ZZZZ</name>
<keyword evidence="1" id="KW-0012">Acyltransferase</keyword>
<dbReference type="Pfam" id="PF00132">
    <property type="entry name" value="Hexapep"/>
    <property type="match status" value="1"/>
</dbReference>
<dbReference type="InterPro" id="IPR001451">
    <property type="entry name" value="Hexapep"/>
</dbReference>
<evidence type="ECO:0000313" key="1">
    <source>
        <dbReference type="EMBL" id="MPM10363.1"/>
    </source>
</evidence>
<organism evidence="1">
    <name type="scientific">bioreactor metagenome</name>
    <dbReference type="NCBI Taxonomy" id="1076179"/>
    <lineage>
        <taxon>unclassified sequences</taxon>
        <taxon>metagenomes</taxon>
        <taxon>ecological metagenomes</taxon>
    </lineage>
</organism>
<dbReference type="Gene3D" id="2.160.10.10">
    <property type="entry name" value="Hexapeptide repeat proteins"/>
    <property type="match status" value="2"/>
</dbReference>
<dbReference type="EC" id="2.3.1.89" evidence="1"/>
<comment type="caution">
    <text evidence="1">The sequence shown here is derived from an EMBL/GenBank/DDBJ whole genome shotgun (WGS) entry which is preliminary data.</text>
</comment>
<dbReference type="EMBL" id="VSSQ01001684">
    <property type="protein sequence ID" value="MPM10363.1"/>
    <property type="molecule type" value="Genomic_DNA"/>
</dbReference>
<dbReference type="InterPro" id="IPR051159">
    <property type="entry name" value="Hexapeptide_acetyltransf"/>
</dbReference>
<dbReference type="SUPFAM" id="SSF51161">
    <property type="entry name" value="Trimeric LpxA-like enzymes"/>
    <property type="match status" value="1"/>
</dbReference>
<reference evidence="1" key="1">
    <citation type="submission" date="2019-08" db="EMBL/GenBank/DDBJ databases">
        <authorList>
            <person name="Kucharzyk K."/>
            <person name="Murdoch R.W."/>
            <person name="Higgins S."/>
            <person name="Loffler F."/>
        </authorList>
    </citation>
    <scope>NUCLEOTIDE SEQUENCE</scope>
</reference>
<keyword evidence="1" id="KW-0808">Transferase</keyword>
<dbReference type="PANTHER" id="PTHR23416:SF78">
    <property type="entry name" value="LIPOPOLYSACCHARIDE BIOSYNTHESIS O-ACETYL TRANSFERASE WBBJ-RELATED"/>
    <property type="match status" value="1"/>
</dbReference>
<protein>
    <submittedName>
        <fullName evidence="1">2,3,4,5-tetrahydropyridine-2,6-dicarboxylate N-acetyltransferase</fullName>
        <ecNumber evidence="1">2.3.1.89</ecNumber>
    </submittedName>
</protein>
<dbReference type="GO" id="GO:0047200">
    <property type="term" value="F:tetrahydrodipicolinate N-acetyltransferase activity"/>
    <property type="evidence" value="ECO:0007669"/>
    <property type="project" value="UniProtKB-EC"/>
</dbReference>
<sequence length="188" mass="20876">MMKLYKRAYYKLLDIRRKANFFFRRLRYKFHPDIHIGRNVEIGRNVKIEILFGGEINIGNNTEILDGCRIWSYGGNIKIGNNCSINPYTVIYGNGGATIGNDVLIAAHSMIVPANHIYSNPETPIRKQGMSEKGIIIENDVWISHGCTIIDGVCIGMGSIIGAGSVVNRNVPANTVFAGIPAQQIKKR</sequence>
<dbReference type="CDD" id="cd04647">
    <property type="entry name" value="LbH_MAT_like"/>
    <property type="match status" value="1"/>
</dbReference>